<keyword evidence="7" id="KW-1185">Reference proteome</keyword>
<evidence type="ECO:0000313" key="6">
    <source>
        <dbReference type="EMBL" id="PMD45449.1"/>
    </source>
</evidence>
<dbReference type="InterPro" id="IPR029060">
    <property type="entry name" value="PIN-like_dom_sf"/>
</dbReference>
<dbReference type="InterPro" id="IPR006085">
    <property type="entry name" value="XPG_DNA_repair_N"/>
</dbReference>
<dbReference type="AlphaFoldDB" id="A0A2J6S3V1"/>
<proteinExistence type="predicted"/>
<feature type="compositionally biased region" description="Polar residues" evidence="3">
    <location>
        <begin position="594"/>
        <end position="609"/>
    </location>
</feature>
<dbReference type="Pfam" id="PF00752">
    <property type="entry name" value="XPG_N"/>
    <property type="match status" value="1"/>
</dbReference>
<dbReference type="Gene3D" id="3.40.50.1010">
    <property type="entry name" value="5'-nuclease"/>
    <property type="match status" value="2"/>
</dbReference>
<reference evidence="6 7" key="1">
    <citation type="submission" date="2016-04" db="EMBL/GenBank/DDBJ databases">
        <title>A degradative enzymes factory behind the ericoid mycorrhizal symbiosis.</title>
        <authorList>
            <consortium name="DOE Joint Genome Institute"/>
            <person name="Martino E."/>
            <person name="Morin E."/>
            <person name="Grelet G."/>
            <person name="Kuo A."/>
            <person name="Kohler A."/>
            <person name="Daghino S."/>
            <person name="Barry K."/>
            <person name="Choi C."/>
            <person name="Cichocki N."/>
            <person name="Clum A."/>
            <person name="Copeland A."/>
            <person name="Hainaut M."/>
            <person name="Haridas S."/>
            <person name="Labutti K."/>
            <person name="Lindquist E."/>
            <person name="Lipzen A."/>
            <person name="Khouja H.-R."/>
            <person name="Murat C."/>
            <person name="Ohm R."/>
            <person name="Olson A."/>
            <person name="Spatafora J."/>
            <person name="Veneault-Fourrey C."/>
            <person name="Henrissat B."/>
            <person name="Grigoriev I."/>
            <person name="Martin F."/>
            <person name="Perotto S."/>
        </authorList>
    </citation>
    <scope>NUCLEOTIDE SEQUENCE [LARGE SCALE GENOMIC DNA]</scope>
    <source>
        <strain evidence="6 7">F</strain>
    </source>
</reference>
<dbReference type="InterPro" id="IPR006086">
    <property type="entry name" value="XPG-I_dom"/>
</dbReference>
<dbReference type="InterPro" id="IPR036279">
    <property type="entry name" value="5-3_exonuclease_C_sf"/>
</dbReference>
<evidence type="ECO:0000256" key="3">
    <source>
        <dbReference type="SAM" id="MobiDB-lite"/>
    </source>
</evidence>
<dbReference type="InterPro" id="IPR006084">
    <property type="entry name" value="XPG/Rad2"/>
</dbReference>
<dbReference type="GO" id="GO:0006281">
    <property type="term" value="P:DNA repair"/>
    <property type="evidence" value="ECO:0007669"/>
    <property type="project" value="UniProtKB-ARBA"/>
</dbReference>
<dbReference type="SMART" id="SM00484">
    <property type="entry name" value="XPGI"/>
    <property type="match status" value="1"/>
</dbReference>
<evidence type="ECO:0000256" key="2">
    <source>
        <dbReference type="ARBA" id="ARBA00022801"/>
    </source>
</evidence>
<feature type="region of interest" description="Disordered" evidence="3">
    <location>
        <begin position="418"/>
        <end position="515"/>
    </location>
</feature>
<dbReference type="SUPFAM" id="SSF47807">
    <property type="entry name" value="5' to 3' exonuclease, C-terminal subdomain"/>
    <property type="match status" value="1"/>
</dbReference>
<accession>A0A2J6S3V1</accession>
<keyword evidence="2" id="KW-0378">Hydrolase</keyword>
<dbReference type="PANTHER" id="PTHR11081">
    <property type="entry name" value="FLAP ENDONUCLEASE FAMILY MEMBER"/>
    <property type="match status" value="1"/>
</dbReference>
<organism evidence="6 7">
    <name type="scientific">Hyaloscypha variabilis (strain UAMH 11265 / GT02V1 / F)</name>
    <name type="common">Meliniomyces variabilis</name>
    <dbReference type="NCBI Taxonomy" id="1149755"/>
    <lineage>
        <taxon>Eukaryota</taxon>
        <taxon>Fungi</taxon>
        <taxon>Dikarya</taxon>
        <taxon>Ascomycota</taxon>
        <taxon>Pezizomycotina</taxon>
        <taxon>Leotiomycetes</taxon>
        <taxon>Helotiales</taxon>
        <taxon>Hyaloscyphaceae</taxon>
        <taxon>Hyaloscypha</taxon>
        <taxon>Hyaloscypha variabilis</taxon>
    </lineage>
</organism>
<dbReference type="Pfam" id="PF00867">
    <property type="entry name" value="XPG_I"/>
    <property type="match status" value="1"/>
</dbReference>
<feature type="region of interest" description="Disordered" evidence="3">
    <location>
        <begin position="623"/>
        <end position="654"/>
    </location>
</feature>
<feature type="region of interest" description="Disordered" evidence="3">
    <location>
        <begin position="583"/>
        <end position="609"/>
    </location>
</feature>
<dbReference type="PRINTS" id="PR00853">
    <property type="entry name" value="XPGRADSUPER"/>
</dbReference>
<sequence>MGIGILWDQIGEGEVTNIAEYASEHYAKTGRPLRIAVDAACWIYNNVTKTQTEQIRESSGRPSNPMEKAILHRILRLLFLGIQLHFVFDGPKRPPKRGIVWRSTHDKSTHLLVKTLNMLGISWHKAYAEAEADCAELQKRGIVDAVWTEDGDAFMFGCTTLIRFHYEKKQGKDSKSNTHVRVYQANDILKRLPGLNREGFVLYVILNGGDYDKGGLRGFGMSNSLEAVKAGLGKSLCRAAESDLPRWREELVQYLKDLGSKIVVPATFPVWEYLRDYREPLITQSLSSKWQQARPILEAELKLFVQEYYNFQAEKWVDWIVPILLVRTLMQTGPGQERSNAGYEIKIGKQSNTSTIKATFLLSAATSLDMAQYSKMKEGNFYENDFRASCETLPWILKRGVPDTAEAYVTDISAKSSTSKKLKASKGTKTAQARPGKLDKASSDTGPPGTGKKRGRPRKDDKTPSISAMGKVERSRKLAALDSNRQSESSEKSAKRAKLSPGLKSPALINSNKFAKSSPANSAIRSLQMQKSSLVSKPSAVHQREIIDLVSDDETELPRPGVMMSTKPVPSRDQLTKKQYPTCAIPQRSRRSRVQSNPQPSLSGISTSISETRISPLNATPQHFACSMLGSPPLREDSSGRRRRAGHTNDLGFA</sequence>
<evidence type="ECO:0000259" key="5">
    <source>
        <dbReference type="SMART" id="SM00485"/>
    </source>
</evidence>
<dbReference type="CDD" id="cd09870">
    <property type="entry name" value="PIN_YEN1"/>
    <property type="match status" value="1"/>
</dbReference>
<protein>
    <submittedName>
        <fullName evidence="6">PIN domain-like protein</fullName>
    </submittedName>
</protein>
<dbReference type="SUPFAM" id="SSF88723">
    <property type="entry name" value="PIN domain-like"/>
    <property type="match status" value="1"/>
</dbReference>
<feature type="domain" description="XPG N-terminal" evidence="5">
    <location>
        <begin position="1"/>
        <end position="110"/>
    </location>
</feature>
<name>A0A2J6S3V1_HYAVF</name>
<evidence type="ECO:0000259" key="4">
    <source>
        <dbReference type="SMART" id="SM00484"/>
    </source>
</evidence>
<evidence type="ECO:0000313" key="7">
    <source>
        <dbReference type="Proteomes" id="UP000235786"/>
    </source>
</evidence>
<dbReference type="GO" id="GO:0017108">
    <property type="term" value="F:5'-flap endonuclease activity"/>
    <property type="evidence" value="ECO:0007669"/>
    <property type="project" value="TreeGrafter"/>
</dbReference>
<dbReference type="PANTHER" id="PTHR11081:SF62">
    <property type="entry name" value="XPG-I DOMAIN-CONTAINING PROTEIN"/>
    <property type="match status" value="1"/>
</dbReference>
<dbReference type="SMART" id="SM00485">
    <property type="entry name" value="XPGN"/>
    <property type="match status" value="1"/>
</dbReference>
<evidence type="ECO:0000256" key="1">
    <source>
        <dbReference type="ARBA" id="ARBA00022722"/>
    </source>
</evidence>
<dbReference type="EMBL" id="KZ613940">
    <property type="protein sequence ID" value="PMD45449.1"/>
    <property type="molecule type" value="Genomic_DNA"/>
</dbReference>
<keyword evidence="1" id="KW-0540">Nuclease</keyword>
<gene>
    <name evidence="6" type="ORF">L207DRAFT_629915</name>
</gene>
<dbReference type="OrthoDB" id="2959108at2759"/>
<feature type="domain" description="XPG-I" evidence="4">
    <location>
        <begin position="117"/>
        <end position="194"/>
    </location>
</feature>
<dbReference type="Proteomes" id="UP000235786">
    <property type="component" value="Unassembled WGS sequence"/>
</dbReference>